<dbReference type="Proteomes" id="UP000269351">
    <property type="component" value="Chromosome"/>
</dbReference>
<dbReference type="KEGG" id="pbra:B5S52_09045"/>
<comment type="similarity">
    <text evidence="2">Belongs to the binding-protein-dependent transport system permease family. FecCD subfamily.</text>
</comment>
<dbReference type="CDD" id="cd06550">
    <property type="entry name" value="TM_ABC_iron-siderophores_like"/>
    <property type="match status" value="1"/>
</dbReference>
<evidence type="ECO:0000256" key="5">
    <source>
        <dbReference type="ARBA" id="ARBA00022692"/>
    </source>
</evidence>
<keyword evidence="7 9" id="KW-0472">Membrane</keyword>
<evidence type="ECO:0000313" key="13">
    <source>
        <dbReference type="Proteomes" id="UP000029435"/>
    </source>
</evidence>
<feature type="transmembrane region" description="Helical" evidence="9">
    <location>
        <begin position="116"/>
        <end position="137"/>
    </location>
</feature>
<dbReference type="STRING" id="180957.B5S52_09045"/>
<evidence type="ECO:0000256" key="2">
    <source>
        <dbReference type="ARBA" id="ARBA00007935"/>
    </source>
</evidence>
<evidence type="ECO:0000256" key="7">
    <source>
        <dbReference type="ARBA" id="ARBA00023136"/>
    </source>
</evidence>
<dbReference type="Proteomes" id="UP000762586">
    <property type="component" value="Unassembled WGS sequence"/>
</dbReference>
<dbReference type="GO" id="GO:0033214">
    <property type="term" value="P:siderophore-iron import into cell"/>
    <property type="evidence" value="ECO:0007669"/>
    <property type="project" value="TreeGrafter"/>
</dbReference>
<dbReference type="PANTHER" id="PTHR30472:SF25">
    <property type="entry name" value="ABC TRANSPORTER PERMEASE PROTEIN MJ0876-RELATED"/>
    <property type="match status" value="1"/>
</dbReference>
<keyword evidence="4" id="KW-1003">Cell membrane</keyword>
<dbReference type="PANTHER" id="PTHR30472">
    <property type="entry name" value="FERRIC ENTEROBACTIN TRANSPORT SYSTEM PERMEASE PROTEIN"/>
    <property type="match status" value="1"/>
</dbReference>
<dbReference type="Gene3D" id="1.10.3470.10">
    <property type="entry name" value="ABC transporter involved in vitamin B12 uptake, BtuC"/>
    <property type="match status" value="1"/>
</dbReference>
<dbReference type="AlphaFoldDB" id="A0A086EB84"/>
<evidence type="ECO:0000313" key="11">
    <source>
        <dbReference type="EMBL" id="MBN3107892.1"/>
    </source>
</evidence>
<dbReference type="OrthoDB" id="9055647at2"/>
<feature type="transmembrane region" description="Helical" evidence="9">
    <location>
        <begin position="189"/>
        <end position="212"/>
    </location>
</feature>
<accession>A0A086EB84</accession>
<reference evidence="11 15" key="2">
    <citation type="submission" date="2020-07" db="EMBL/GenBank/DDBJ databases">
        <title>A pangenomic view of the genus Pectobacterium provides insights into genome organization, phylogeny, and virulence.</title>
        <authorList>
            <person name="Jonkheer E."/>
            <person name="Brankovics B."/>
            <person name="Houwers I."/>
            <person name="Van Der Wolf J."/>
            <person name="Bonants P."/>
            <person name="Vreeburg R."/>
            <person name="Bollema R."/>
            <person name="De Haan J."/>
            <person name="Berke L."/>
            <person name="De Ridder D."/>
            <person name="Smit S."/>
            <person name="Van Der Lee T.A.J."/>
        </authorList>
    </citation>
    <scope>NUCLEOTIDE SEQUENCE [LARGE SCALE GENOMIC DNA]</scope>
    <source>
        <strain evidence="11 15">NAK:384</strain>
    </source>
</reference>
<feature type="transmembrane region" description="Helical" evidence="9">
    <location>
        <begin position="239"/>
        <end position="266"/>
    </location>
</feature>
<organism evidence="10 13">
    <name type="scientific">Pectobacterium brasiliense</name>
    <dbReference type="NCBI Taxonomy" id="180957"/>
    <lineage>
        <taxon>Bacteria</taxon>
        <taxon>Pseudomonadati</taxon>
        <taxon>Pseudomonadota</taxon>
        <taxon>Gammaproteobacteria</taxon>
        <taxon>Enterobacterales</taxon>
        <taxon>Pectobacteriaceae</taxon>
        <taxon>Pectobacterium</taxon>
    </lineage>
</organism>
<dbReference type="SUPFAM" id="SSF81345">
    <property type="entry name" value="ABC transporter involved in vitamin B12 uptake, BtuC"/>
    <property type="match status" value="1"/>
</dbReference>
<feature type="transmembrane region" description="Helical" evidence="9">
    <location>
        <begin position="56"/>
        <end position="76"/>
    </location>
</feature>
<dbReference type="RefSeq" id="WP_010297764.1">
    <property type="nucleotide sequence ID" value="NZ_BSWF01000016.1"/>
</dbReference>
<dbReference type="EMBL" id="CP065031">
    <property type="protein sequence ID" value="QPK25753.1"/>
    <property type="molecule type" value="Genomic_DNA"/>
</dbReference>
<gene>
    <name evidence="12" type="ORF">F126LOC_008265</name>
    <name evidence="11" type="ORF">H4F48_17685</name>
    <name evidence="10" type="ORF">KU74_09360</name>
</gene>
<feature type="transmembrane region" description="Helical" evidence="9">
    <location>
        <begin position="309"/>
        <end position="326"/>
    </location>
</feature>
<evidence type="ECO:0000256" key="8">
    <source>
        <dbReference type="ARBA" id="ARBA00053987"/>
    </source>
</evidence>
<evidence type="ECO:0000256" key="6">
    <source>
        <dbReference type="ARBA" id="ARBA00022989"/>
    </source>
</evidence>
<proteinExistence type="inferred from homology"/>
<evidence type="ECO:0000313" key="14">
    <source>
        <dbReference type="Proteomes" id="UP000269351"/>
    </source>
</evidence>
<evidence type="ECO:0000256" key="9">
    <source>
        <dbReference type="SAM" id="Phobius"/>
    </source>
</evidence>
<evidence type="ECO:0000313" key="15">
    <source>
        <dbReference type="Proteomes" id="UP000762586"/>
    </source>
</evidence>
<evidence type="ECO:0000313" key="10">
    <source>
        <dbReference type="EMBL" id="KGA33690.1"/>
    </source>
</evidence>
<dbReference type="EMBL" id="JACGET010000021">
    <property type="protein sequence ID" value="MBN3107892.1"/>
    <property type="molecule type" value="Genomic_DNA"/>
</dbReference>
<dbReference type="PATRIC" id="fig|180957.23.peg.1228"/>
<reference evidence="12 14" key="3">
    <citation type="submission" date="2020-11" db="EMBL/GenBank/DDBJ databases">
        <title>Complete genome sequence of Pectobacterium brasiliense strain F126.</title>
        <authorList>
            <person name="Miroshnikov K."/>
            <person name="Vo T.N.H."/>
            <person name="Khodykina M.V."/>
            <person name="Kabanova A.P."/>
            <person name="Shneider M."/>
            <person name="Korzhenkov A."/>
            <person name="Toschakov S.V."/>
            <person name="Miroshnikov K.A."/>
            <person name="Ignatov A.N."/>
            <person name="Mikhailova Y.V."/>
            <person name="Shelenkov A."/>
            <person name="Yanushevich Y.G."/>
            <person name="Evseev P.V."/>
        </authorList>
    </citation>
    <scope>NUCLEOTIDE SEQUENCE [LARGE SCALE GENOMIC DNA]</scope>
    <source>
        <strain evidence="12 14">F126</strain>
    </source>
</reference>
<keyword evidence="3" id="KW-0813">Transport</keyword>
<dbReference type="InterPro" id="IPR037294">
    <property type="entry name" value="ABC_BtuC-like"/>
</dbReference>
<dbReference type="Pfam" id="PF01032">
    <property type="entry name" value="FecCD"/>
    <property type="match status" value="1"/>
</dbReference>
<dbReference type="GO" id="GO:0022857">
    <property type="term" value="F:transmembrane transporter activity"/>
    <property type="evidence" value="ECO:0007669"/>
    <property type="project" value="InterPro"/>
</dbReference>
<sequence length="334" mass="35656">MTSRFHPRTWLIALLLLMVALMVGAANMGALTLSLKMLWQTPLDDPIWHIWLNIRVPRVLLAILVGGALACSGAIMQGLFRNPLADPGLLGISSGAALCVALTIVLPLGLPPLLALYGPMFAAFAGSLAITAIIFILSRSEQGGLTRLLLAGIALNALCLALIGVLTYISTDQQLRQFSLWGMGSLGQAQWPMLLVASTLVIPATIATLYYAHRLNVLQLGDEEAHYLGVNVKRTKYTLLLLSSLLVGVAVAVSGVIGFIGLIIPHLMRMHLGADHRWLIPGSILGGACLLLFADTLARTLLSPAEMPVGLLSSLIGGPYFLWLIVQHKGRGND</sequence>
<dbReference type="InterPro" id="IPR000522">
    <property type="entry name" value="ABC_transptr_permease_BtuC"/>
</dbReference>
<dbReference type="Proteomes" id="UP000029435">
    <property type="component" value="Unassembled WGS sequence"/>
</dbReference>
<reference evidence="10 13" key="1">
    <citation type="submission" date="2014-08" db="EMBL/GenBank/DDBJ databases">
        <title>Genome sequences of NCPPB Pectobacterium isolates.</title>
        <authorList>
            <person name="Glover R.H."/>
            <person name="Sapp M."/>
            <person name="Elphinstone J."/>
        </authorList>
    </citation>
    <scope>NUCLEOTIDE SEQUENCE [LARGE SCALE GENOMIC DNA]</scope>
    <source>
        <strain evidence="10 13">LMG 21372</strain>
    </source>
</reference>
<dbReference type="GeneID" id="61347678"/>
<feature type="transmembrane region" description="Helical" evidence="9">
    <location>
        <begin position="149"/>
        <end position="169"/>
    </location>
</feature>
<protein>
    <submittedName>
        <fullName evidence="10 11">Iron ABC transporter</fullName>
    </submittedName>
</protein>
<keyword evidence="6 9" id="KW-1133">Transmembrane helix</keyword>
<feature type="transmembrane region" description="Helical" evidence="9">
    <location>
        <begin position="88"/>
        <end position="110"/>
    </location>
</feature>
<keyword evidence="5 9" id="KW-0812">Transmembrane</keyword>
<evidence type="ECO:0000256" key="3">
    <source>
        <dbReference type="ARBA" id="ARBA00022448"/>
    </source>
</evidence>
<evidence type="ECO:0000256" key="1">
    <source>
        <dbReference type="ARBA" id="ARBA00004651"/>
    </source>
</evidence>
<keyword evidence="15" id="KW-1185">Reference proteome</keyword>
<dbReference type="GO" id="GO:0042935">
    <property type="term" value="P:achromobactin transport"/>
    <property type="evidence" value="ECO:0007669"/>
    <property type="project" value="UniProtKB-ARBA"/>
</dbReference>
<comment type="function">
    <text evidence="8">Part of the binding-protein-dependent transport system CbrABCD for uptake of the siderophore achromobactin. Probably responsible for the translocation of the substrate across the membrane.</text>
</comment>
<comment type="subcellular location">
    <subcellularLocation>
        <location evidence="1">Cell membrane</location>
        <topology evidence="1">Multi-pass membrane protein</topology>
    </subcellularLocation>
</comment>
<dbReference type="FunFam" id="1.10.3470.10:FF:000001">
    <property type="entry name" value="Vitamin B12 ABC transporter permease BtuC"/>
    <property type="match status" value="1"/>
</dbReference>
<dbReference type="EMBL" id="JQOD01000002">
    <property type="protein sequence ID" value="KGA33690.1"/>
    <property type="molecule type" value="Genomic_DNA"/>
</dbReference>
<evidence type="ECO:0000313" key="12">
    <source>
        <dbReference type="EMBL" id="QPK25753.1"/>
    </source>
</evidence>
<feature type="transmembrane region" description="Helical" evidence="9">
    <location>
        <begin position="278"/>
        <end position="297"/>
    </location>
</feature>
<evidence type="ECO:0000256" key="4">
    <source>
        <dbReference type="ARBA" id="ARBA00022475"/>
    </source>
</evidence>
<name>A0A086EB84_9GAMM</name>
<dbReference type="GO" id="GO:0005886">
    <property type="term" value="C:plasma membrane"/>
    <property type="evidence" value="ECO:0007669"/>
    <property type="project" value="UniProtKB-SubCell"/>
</dbReference>